<reference evidence="1 2" key="1">
    <citation type="submission" date="2017-03" db="EMBL/GenBank/DDBJ databases">
        <authorList>
            <person name="Afonso C.L."/>
            <person name="Miller P.J."/>
            <person name="Scott M.A."/>
            <person name="Spackman E."/>
            <person name="Goraichik I."/>
            <person name="Dimitrov K.M."/>
            <person name="Suarez D.L."/>
            <person name="Swayne D.E."/>
        </authorList>
    </citation>
    <scope>NUCLEOTIDE SEQUENCE [LARGE SCALE GENOMIC DNA]</scope>
    <source>
        <strain evidence="1 2">CECT 7971</strain>
    </source>
</reference>
<dbReference type="EMBL" id="FWFW01000004">
    <property type="protein sequence ID" value="SLN38904.1"/>
    <property type="molecule type" value="Genomic_DNA"/>
</dbReference>
<accession>A0A1Y5SEH9</accession>
<dbReference type="STRING" id="658057.SAMN04488032_103210"/>
<proteinExistence type="predicted"/>
<protein>
    <submittedName>
        <fullName evidence="1">Uncharacterized protein</fullName>
    </submittedName>
</protein>
<dbReference type="AlphaFoldDB" id="A0A1Y5SEH9"/>
<dbReference type="SUPFAM" id="SSF52402">
    <property type="entry name" value="Adenine nucleotide alpha hydrolases-like"/>
    <property type="match status" value="1"/>
</dbReference>
<dbReference type="Proteomes" id="UP000193307">
    <property type="component" value="Unassembled WGS sequence"/>
</dbReference>
<gene>
    <name evidence="1" type="ORF">PAM7971_01762</name>
</gene>
<sequence>MIAQMCVAAQETLAAALKSERAPKNAKVVIKTGPIMDTIVAFAKSMGPDLVVLGTLKPRIFLICTRGQPWNVSCASWNIPCFWLVIPSRVRINQFCAALIYRHLVLLQGALR</sequence>
<name>A0A1Y5SEH9_9RHOB</name>
<evidence type="ECO:0000313" key="2">
    <source>
        <dbReference type="Proteomes" id="UP000193307"/>
    </source>
</evidence>
<dbReference type="Gene3D" id="3.40.50.620">
    <property type="entry name" value="HUPs"/>
    <property type="match status" value="1"/>
</dbReference>
<organism evidence="1 2">
    <name type="scientific">Pacificibacter marinus</name>
    <dbReference type="NCBI Taxonomy" id="658057"/>
    <lineage>
        <taxon>Bacteria</taxon>
        <taxon>Pseudomonadati</taxon>
        <taxon>Pseudomonadota</taxon>
        <taxon>Alphaproteobacteria</taxon>
        <taxon>Rhodobacterales</taxon>
        <taxon>Roseobacteraceae</taxon>
        <taxon>Pacificibacter</taxon>
    </lineage>
</organism>
<dbReference type="InterPro" id="IPR014729">
    <property type="entry name" value="Rossmann-like_a/b/a_fold"/>
</dbReference>
<keyword evidence="2" id="KW-1185">Reference proteome</keyword>
<evidence type="ECO:0000313" key="1">
    <source>
        <dbReference type="EMBL" id="SLN38904.1"/>
    </source>
</evidence>